<protein>
    <submittedName>
        <fullName evidence="2">TniQ protein</fullName>
    </submittedName>
</protein>
<evidence type="ECO:0000313" key="2">
    <source>
        <dbReference type="EMBL" id="SER52263.1"/>
    </source>
</evidence>
<dbReference type="STRING" id="180197.SAMN02982919_02538"/>
<dbReference type="EMBL" id="FOGD01000009">
    <property type="protein sequence ID" value="SER52263.1"/>
    <property type="molecule type" value="Genomic_DNA"/>
</dbReference>
<evidence type="ECO:0000313" key="3">
    <source>
        <dbReference type="Proteomes" id="UP000199766"/>
    </source>
</evidence>
<feature type="domain" description="TniQ" evidence="1">
    <location>
        <begin position="7"/>
        <end position="119"/>
    </location>
</feature>
<organism evidence="2 3">
    <name type="scientific">Giesbergeria anulus</name>
    <dbReference type="NCBI Taxonomy" id="180197"/>
    <lineage>
        <taxon>Bacteria</taxon>
        <taxon>Pseudomonadati</taxon>
        <taxon>Pseudomonadota</taxon>
        <taxon>Betaproteobacteria</taxon>
        <taxon>Burkholderiales</taxon>
        <taxon>Comamonadaceae</taxon>
        <taxon>Giesbergeria</taxon>
    </lineage>
</organism>
<keyword evidence="3" id="KW-1185">Reference proteome</keyword>
<accession>A0A1H9PXD0</accession>
<reference evidence="2 3" key="1">
    <citation type="submission" date="2016-10" db="EMBL/GenBank/DDBJ databases">
        <authorList>
            <person name="de Groot N.N."/>
        </authorList>
    </citation>
    <scope>NUCLEOTIDE SEQUENCE [LARGE SCALE GENOMIC DNA]</scope>
    <source>
        <strain evidence="2 3">ATCC 35958</strain>
    </source>
</reference>
<name>A0A1H9PXD0_9BURK</name>
<evidence type="ECO:0000259" key="1">
    <source>
        <dbReference type="Pfam" id="PF06527"/>
    </source>
</evidence>
<dbReference type="InterPro" id="IPR009492">
    <property type="entry name" value="TniQ"/>
</dbReference>
<gene>
    <name evidence="2" type="ORF">SAMN02982919_02538</name>
</gene>
<sequence length="604" mass="67143">MQLAIIFGPLDRESSLGYYRRLAESNALWHWKELAKMAQVSPSRSGLLGQPQYMAEALGLDEQWTATAAQQEQRARRWRGLHRNQHDAVCPLCFKESVYLRDHWEHGYAVACHKHGVQLVDRCGSCGELLSTTREHIDRCPCGQNLCEHVTQPATHGQRWLARLLAEDGSAPECGDGPFISGVDIMDLTKLVRTLCLFNDPLAATPPRNAASAGTIREAIEFLHPLERLLTHWPCGFETHVKERIAVGNSQARTLNSLLGRWYQQLKPLTTSGPLRPFMDTLLRVAASKFNGVIGLDTAAASTAHGITHLLLKQVSSQTGVSRDSLLKLINQDLLTYRTKRYGTRGLVYEIPVSEVERIQAARGQWMSRFEACQLLGVPASVFEHMATAELVTTDPHWRDDPFKSGPVSRPSVDALVSKLQSHGVRPAKDEELTAFCELTSRRMGDKTAIQSAMKAIYAGELLPTATAKQVGKLQFRLAEVKQYFGTPVLENGLAVNQLSKKTGWKWESINHWIELGLLESESIMLRGQPCRVVTPEHLLHFSQQYIPLAELAKNIGSKSSALMEQLDIELVGAKLLPNGLQRGALVRLSDLTRLALKASAGRR</sequence>
<dbReference type="Proteomes" id="UP000199766">
    <property type="component" value="Unassembled WGS sequence"/>
</dbReference>
<dbReference type="AlphaFoldDB" id="A0A1H9PXD0"/>
<proteinExistence type="predicted"/>
<dbReference type="Pfam" id="PF06527">
    <property type="entry name" value="TniQ"/>
    <property type="match status" value="1"/>
</dbReference>
<dbReference type="RefSeq" id="WP_091458215.1">
    <property type="nucleotide sequence ID" value="NZ_FOGD01000009.1"/>
</dbReference>
<dbReference type="OrthoDB" id="9036115at2"/>